<evidence type="ECO:0000259" key="12">
    <source>
        <dbReference type="PROSITE" id="PS50106"/>
    </source>
</evidence>
<dbReference type="NCBIfam" id="TIGR00054">
    <property type="entry name" value="RIP metalloprotease RseP"/>
    <property type="match status" value="1"/>
</dbReference>
<dbReference type="PANTHER" id="PTHR42837">
    <property type="entry name" value="REGULATOR OF SIGMA-E PROTEASE RSEP"/>
    <property type="match status" value="1"/>
</dbReference>
<feature type="transmembrane region" description="Helical" evidence="11">
    <location>
        <begin position="6"/>
        <end position="30"/>
    </location>
</feature>
<evidence type="ECO:0000256" key="11">
    <source>
        <dbReference type="RuleBase" id="RU362031"/>
    </source>
</evidence>
<comment type="cofactor">
    <cofactor evidence="1 11">
        <name>Zn(2+)</name>
        <dbReference type="ChEBI" id="CHEBI:29105"/>
    </cofactor>
</comment>
<dbReference type="InterPro" id="IPR001478">
    <property type="entry name" value="PDZ"/>
</dbReference>
<evidence type="ECO:0000256" key="5">
    <source>
        <dbReference type="ARBA" id="ARBA00022692"/>
    </source>
</evidence>
<dbReference type="NCBIfam" id="NF008046">
    <property type="entry name" value="PRK10779.1"/>
    <property type="match status" value="1"/>
</dbReference>
<feature type="transmembrane region" description="Helical" evidence="11">
    <location>
        <begin position="427"/>
        <end position="449"/>
    </location>
</feature>
<keyword evidence="5 11" id="KW-0812">Transmembrane</keyword>
<organism evidence="13 14">
    <name type="scientific">Bowmanella pacifica</name>
    <dbReference type="NCBI Taxonomy" id="502051"/>
    <lineage>
        <taxon>Bacteria</taxon>
        <taxon>Pseudomonadati</taxon>
        <taxon>Pseudomonadota</taxon>
        <taxon>Gammaproteobacteria</taxon>
        <taxon>Alteromonadales</taxon>
        <taxon>Alteromonadaceae</taxon>
        <taxon>Bowmanella</taxon>
    </lineage>
</organism>
<accession>A0A917Z0W7</accession>
<dbReference type="InterPro" id="IPR036034">
    <property type="entry name" value="PDZ_sf"/>
</dbReference>
<keyword evidence="8 11" id="KW-1133">Transmembrane helix</keyword>
<reference evidence="13" key="2">
    <citation type="submission" date="2020-09" db="EMBL/GenBank/DDBJ databases">
        <authorList>
            <person name="Sun Q."/>
            <person name="Zhou Y."/>
        </authorList>
    </citation>
    <scope>NUCLEOTIDE SEQUENCE</scope>
    <source>
        <strain evidence="13">CGMCC 1.7086</strain>
    </source>
</reference>
<comment type="similarity">
    <text evidence="3 11">Belongs to the peptidase M50B family.</text>
</comment>
<dbReference type="Proteomes" id="UP000606935">
    <property type="component" value="Unassembled WGS sequence"/>
</dbReference>
<gene>
    <name evidence="13" type="primary">rseP</name>
    <name evidence="13" type="ORF">GCM10010982_29420</name>
</gene>
<evidence type="ECO:0000256" key="1">
    <source>
        <dbReference type="ARBA" id="ARBA00001947"/>
    </source>
</evidence>
<feature type="transmembrane region" description="Helical" evidence="11">
    <location>
        <begin position="99"/>
        <end position="123"/>
    </location>
</feature>
<dbReference type="Pfam" id="PF17820">
    <property type="entry name" value="PDZ_6"/>
    <property type="match status" value="1"/>
</dbReference>
<keyword evidence="9 11" id="KW-0482">Metalloprotease</keyword>
<name>A0A917Z0W7_9ALTE</name>
<dbReference type="EC" id="3.4.24.-" evidence="11"/>
<dbReference type="GO" id="GO:0046872">
    <property type="term" value="F:metal ion binding"/>
    <property type="evidence" value="ECO:0007669"/>
    <property type="project" value="UniProtKB-KW"/>
</dbReference>
<dbReference type="SUPFAM" id="SSF50156">
    <property type="entry name" value="PDZ domain-like"/>
    <property type="match status" value="2"/>
</dbReference>
<evidence type="ECO:0000256" key="6">
    <source>
        <dbReference type="ARBA" id="ARBA00022801"/>
    </source>
</evidence>
<dbReference type="CDD" id="cd23081">
    <property type="entry name" value="cpPDZ_EcRseP-like"/>
    <property type="match status" value="1"/>
</dbReference>
<comment type="subcellular location">
    <subcellularLocation>
        <location evidence="2">Membrane</location>
        <topology evidence="2">Multi-pass membrane protein</topology>
    </subcellularLocation>
</comment>
<keyword evidence="7 11" id="KW-0862">Zinc</keyword>
<keyword evidence="14" id="KW-1185">Reference proteome</keyword>
<evidence type="ECO:0000256" key="4">
    <source>
        <dbReference type="ARBA" id="ARBA00022670"/>
    </source>
</evidence>
<keyword evidence="6 11" id="KW-0378">Hydrolase</keyword>
<proteinExistence type="inferred from homology"/>
<dbReference type="CDD" id="cd23082">
    <property type="entry name" value="cpPDZ1_EcRseP-like"/>
    <property type="match status" value="1"/>
</dbReference>
<evidence type="ECO:0000256" key="3">
    <source>
        <dbReference type="ARBA" id="ARBA00007931"/>
    </source>
</evidence>
<evidence type="ECO:0000256" key="10">
    <source>
        <dbReference type="ARBA" id="ARBA00023136"/>
    </source>
</evidence>
<evidence type="ECO:0000256" key="9">
    <source>
        <dbReference type="ARBA" id="ARBA00023049"/>
    </source>
</evidence>
<dbReference type="InterPro" id="IPR008915">
    <property type="entry name" value="Peptidase_M50"/>
</dbReference>
<dbReference type="GO" id="GO:0016020">
    <property type="term" value="C:membrane"/>
    <property type="evidence" value="ECO:0007669"/>
    <property type="project" value="UniProtKB-SubCell"/>
</dbReference>
<protein>
    <recommendedName>
        <fullName evidence="11">Zinc metalloprotease</fullName>
        <ecNumber evidence="11">3.4.24.-</ecNumber>
    </recommendedName>
</protein>
<dbReference type="InterPro" id="IPR041489">
    <property type="entry name" value="PDZ_6"/>
</dbReference>
<dbReference type="EMBL" id="BMLS01000005">
    <property type="protein sequence ID" value="GGO72099.1"/>
    <property type="molecule type" value="Genomic_DNA"/>
</dbReference>
<feature type="domain" description="PDZ" evidence="12">
    <location>
        <begin position="227"/>
        <end position="257"/>
    </location>
</feature>
<dbReference type="Gene3D" id="2.30.42.10">
    <property type="match status" value="2"/>
</dbReference>
<dbReference type="InterPro" id="IPR004387">
    <property type="entry name" value="Pept_M50_Zn"/>
</dbReference>
<comment type="caution">
    <text evidence="13">The sequence shown here is derived from an EMBL/GenBank/DDBJ whole genome shotgun (WGS) entry which is preliminary data.</text>
</comment>
<evidence type="ECO:0000313" key="14">
    <source>
        <dbReference type="Proteomes" id="UP000606935"/>
    </source>
</evidence>
<dbReference type="Pfam" id="PF02163">
    <property type="entry name" value="Peptidase_M50"/>
    <property type="match status" value="1"/>
</dbReference>
<sequence>MILSFLNNLVFFVIALGVLVAVHEWGHFIVARWCGVKVQRFSVGFGKPLWRRIDRHGTEFVLAGIPLGGYVKMLDERVEPVSDADLPRAFNRQSVYKRIAIIAAGPITNFLFAIIALMFMYMLGVETVKPVVGDVPAQSIAARAFVQPGMQITHVGGRETLDWEAVNLELVSHIGKDEMALDAIWPDSGQKVSVHFDLRQWQFDPDKDSALISLGLVPYRPAITTEIAQVADDSPAKAAGLKVGDKIVQIQGTPVQNWEQIVDLIGAHPNQVLPFALERDGYLTRLDVKLGQREGPNGLQGYLGVVPSMDEWPESYRFTHQYGPVGALVEGADKTWRWMVLSVEMIGKLISGDVSVKNLSGPISIAQGAGASAGYGLVYFLSFLALISVNLGIINLLPLPVLDGGHLLYYFIELLTGRPVPESVQEIGFRIGGALLLLLMTIAIVNDIARL</sequence>
<evidence type="ECO:0000313" key="13">
    <source>
        <dbReference type="EMBL" id="GGO72099.1"/>
    </source>
</evidence>
<dbReference type="SMART" id="SM00228">
    <property type="entry name" value="PDZ"/>
    <property type="match status" value="1"/>
</dbReference>
<dbReference type="GO" id="GO:0006508">
    <property type="term" value="P:proteolysis"/>
    <property type="evidence" value="ECO:0007669"/>
    <property type="project" value="UniProtKB-KW"/>
</dbReference>
<keyword evidence="10 11" id="KW-0472">Membrane</keyword>
<evidence type="ECO:0000256" key="8">
    <source>
        <dbReference type="ARBA" id="ARBA00022989"/>
    </source>
</evidence>
<evidence type="ECO:0000256" key="2">
    <source>
        <dbReference type="ARBA" id="ARBA00004141"/>
    </source>
</evidence>
<evidence type="ECO:0000256" key="7">
    <source>
        <dbReference type="ARBA" id="ARBA00022833"/>
    </source>
</evidence>
<keyword evidence="4" id="KW-0645">Protease</keyword>
<reference evidence="13" key="1">
    <citation type="journal article" date="2014" name="Int. J. Syst. Evol. Microbiol.">
        <title>Complete genome sequence of Corynebacterium casei LMG S-19264T (=DSM 44701T), isolated from a smear-ripened cheese.</title>
        <authorList>
            <consortium name="US DOE Joint Genome Institute (JGI-PGF)"/>
            <person name="Walter F."/>
            <person name="Albersmeier A."/>
            <person name="Kalinowski J."/>
            <person name="Ruckert C."/>
        </authorList>
    </citation>
    <scope>NUCLEOTIDE SEQUENCE</scope>
    <source>
        <strain evidence="13">CGMCC 1.7086</strain>
    </source>
</reference>
<keyword evidence="11" id="KW-0479">Metal-binding</keyword>
<dbReference type="CDD" id="cd06163">
    <property type="entry name" value="S2P-M50_PDZ_RseP-like"/>
    <property type="match status" value="2"/>
</dbReference>
<dbReference type="PANTHER" id="PTHR42837:SF2">
    <property type="entry name" value="MEMBRANE METALLOPROTEASE ARASP2, CHLOROPLASTIC-RELATED"/>
    <property type="match status" value="1"/>
</dbReference>
<dbReference type="AlphaFoldDB" id="A0A917Z0W7"/>
<dbReference type="GO" id="GO:0004222">
    <property type="term" value="F:metalloendopeptidase activity"/>
    <property type="evidence" value="ECO:0007669"/>
    <property type="project" value="InterPro"/>
</dbReference>
<dbReference type="PROSITE" id="PS50106">
    <property type="entry name" value="PDZ"/>
    <property type="match status" value="1"/>
</dbReference>